<evidence type="ECO:0000313" key="1">
    <source>
        <dbReference type="EMBL" id="KAL3847234.1"/>
    </source>
</evidence>
<organism evidence="1 2">
    <name type="scientific">Sinanodonta woodiana</name>
    <name type="common">Chinese pond mussel</name>
    <name type="synonym">Anodonta woodiana</name>
    <dbReference type="NCBI Taxonomy" id="1069815"/>
    <lineage>
        <taxon>Eukaryota</taxon>
        <taxon>Metazoa</taxon>
        <taxon>Spiralia</taxon>
        <taxon>Lophotrochozoa</taxon>
        <taxon>Mollusca</taxon>
        <taxon>Bivalvia</taxon>
        <taxon>Autobranchia</taxon>
        <taxon>Heteroconchia</taxon>
        <taxon>Palaeoheterodonta</taxon>
        <taxon>Unionida</taxon>
        <taxon>Unionoidea</taxon>
        <taxon>Unionidae</taxon>
        <taxon>Unioninae</taxon>
        <taxon>Sinanodonta</taxon>
    </lineage>
</organism>
<accession>A0ABD3UCJ7</accession>
<dbReference type="EMBL" id="JBJQND010000016">
    <property type="protein sequence ID" value="KAL3847234.1"/>
    <property type="molecule type" value="Genomic_DNA"/>
</dbReference>
<gene>
    <name evidence="1" type="ORF">ACJMK2_018156</name>
</gene>
<comment type="caution">
    <text evidence="1">The sequence shown here is derived from an EMBL/GenBank/DDBJ whole genome shotgun (WGS) entry which is preliminary data.</text>
</comment>
<sequence>MSAASYKGLAYPHRRCRTTVNRRPRRSCESCTMDYIRQLQEENMEDEGSVEYALNIFGIQRSKSDIDIKDKSKESLSGKSLVREKSQVYVTHVPDHIRKENTFLGNREEIKATLTTIPKKGMIYLMSGAHEAEGRKDEAITAIQGGRKMHHFGNNQLIRDRKMIEHVRAGRKLLKETEKKMTTDEEISKELGEYTIKDLQLNIMELTDIKGLTPTRRTLEDTSDGFRARALNQTLPGPGSGTVKISKTIVLPAINMVKPY</sequence>
<evidence type="ECO:0000313" key="2">
    <source>
        <dbReference type="Proteomes" id="UP001634394"/>
    </source>
</evidence>
<name>A0ABD3UCJ7_SINWO</name>
<proteinExistence type="predicted"/>
<dbReference type="AlphaFoldDB" id="A0ABD3UCJ7"/>
<keyword evidence="2" id="KW-1185">Reference proteome</keyword>
<dbReference type="Proteomes" id="UP001634394">
    <property type="component" value="Unassembled WGS sequence"/>
</dbReference>
<reference evidence="1 2" key="1">
    <citation type="submission" date="2024-11" db="EMBL/GenBank/DDBJ databases">
        <title>Chromosome-level genome assembly of the freshwater bivalve Anodonta woodiana.</title>
        <authorList>
            <person name="Chen X."/>
        </authorList>
    </citation>
    <scope>NUCLEOTIDE SEQUENCE [LARGE SCALE GENOMIC DNA]</scope>
    <source>
        <strain evidence="1">MN2024</strain>
        <tissue evidence="1">Gills</tissue>
    </source>
</reference>
<protein>
    <submittedName>
        <fullName evidence="1">Uncharacterized protein</fullName>
    </submittedName>
</protein>